<organism evidence="12 14">
    <name type="scientific">Colwellia hornerae</name>
    <dbReference type="NCBI Taxonomy" id="89402"/>
    <lineage>
        <taxon>Bacteria</taxon>
        <taxon>Pseudomonadati</taxon>
        <taxon>Pseudomonadota</taxon>
        <taxon>Gammaproteobacteria</taxon>
        <taxon>Alteromonadales</taxon>
        <taxon>Colwelliaceae</taxon>
        <taxon>Colwellia</taxon>
    </lineage>
</organism>
<dbReference type="PANTHER" id="PTHR35936">
    <property type="entry name" value="MEMBRANE-BOUND LYTIC MUREIN TRANSGLYCOSYLASE F"/>
    <property type="match status" value="1"/>
</dbReference>
<dbReference type="InterPro" id="IPR018313">
    <property type="entry name" value="SBP_3_CS"/>
</dbReference>
<evidence type="ECO:0000256" key="2">
    <source>
        <dbReference type="ARBA" id="ARBA00004196"/>
    </source>
</evidence>
<sequence>MSFVKPPLLVQIILAMISGLLLGYYFSTAYSVIDNTANAFVTALQMTVLPYIVLSLVVGIGGLTPSKAKKVSQQSLLIILMMIAIVLFFIFSTPLSFPHWQHAEFYSNNTIQSVPEFNLVDLFISANPFHALANTLIPAVVFFSICMGLGLMQIKSKRQTLLMLTNLQQATANINGFIMKFAPLGIFCIGWRAAVTLDASQLDGLVVYMLSAIVLVILLCFVVFPAIVATITPFGYREIVRVSREPMITAFATGSFFSVLPVIVENTKKLLKNKYPQDNDLEKISEIIVPISFSLPVGGKLLALLFVLFAAWFSGAHISFADHVNLVVAGLPQLFGSTTLAMQNLLELFNVSGAMFDFYLVAENLIGARLSAVFSVVFSSCLPLLIATAMLKRFTIKWRALLRNLAIIPLVSVLAFLSLRFSFDSISHQYQGYTKFIERDFLFNDVKSSHLENSPKNVETRPSFSPVLKRIQQRGFIRVGYFRDDLPYAFHNNNGKLVGFDIEIMNQLAIDLNVSVEFVRIFHHQAEALLQSGYLDITTGIPVIPDNMTKFTLTVPYSQQSLAFIVKDERRIEFKKWSKIIENKTLIIGIPETFFYQTAVERNFIHNKAWEISTPRLFFKEKYQHIDGMLFGAAAASAWTLLHPEYTVIVPKPVLAPISMAFPINHNDQAFELFMRNWINMKQQSNVIDKLFNYWISNKSPVKTNNK</sequence>
<dbReference type="GO" id="GO:0015293">
    <property type="term" value="F:symporter activity"/>
    <property type="evidence" value="ECO:0007669"/>
    <property type="project" value="InterPro"/>
</dbReference>
<dbReference type="InterPro" id="IPR036458">
    <property type="entry name" value="Na:dicarbo_symporter_sf"/>
</dbReference>
<feature type="transmembrane region" description="Helical" evidence="9">
    <location>
        <begin position="324"/>
        <end position="346"/>
    </location>
</feature>
<dbReference type="RefSeq" id="WP_146797323.1">
    <property type="nucleotide sequence ID" value="NZ_VOLP01000003.1"/>
</dbReference>
<dbReference type="GO" id="GO:0016020">
    <property type="term" value="C:membrane"/>
    <property type="evidence" value="ECO:0007669"/>
    <property type="project" value="UniProtKB-SubCell"/>
</dbReference>
<dbReference type="AlphaFoldDB" id="A0A5C6QSD4"/>
<evidence type="ECO:0000256" key="8">
    <source>
        <dbReference type="ARBA" id="ARBA00023136"/>
    </source>
</evidence>
<feature type="transmembrane region" description="Helical" evidence="9">
    <location>
        <begin position="76"/>
        <end position="97"/>
    </location>
</feature>
<feature type="transmembrane region" description="Helical" evidence="9">
    <location>
        <begin position="12"/>
        <end position="33"/>
    </location>
</feature>
<evidence type="ECO:0000313" key="12">
    <source>
        <dbReference type="EMBL" id="TWX71488.1"/>
    </source>
</evidence>
<feature type="transmembrane region" description="Helical" evidence="9">
    <location>
        <begin position="129"/>
        <end position="151"/>
    </location>
</feature>
<feature type="transmembrane region" description="Helical" evidence="9">
    <location>
        <begin position="366"/>
        <end position="389"/>
    </location>
</feature>
<name>A0A5C6QSD4_9GAMM</name>
<dbReference type="SMART" id="SM00062">
    <property type="entry name" value="PBPb"/>
    <property type="match status" value="1"/>
</dbReference>
<dbReference type="Proteomes" id="UP000321917">
    <property type="component" value="Unassembled WGS sequence"/>
</dbReference>
<evidence type="ECO:0000256" key="9">
    <source>
        <dbReference type="SAM" id="Phobius"/>
    </source>
</evidence>
<dbReference type="Pfam" id="PF00497">
    <property type="entry name" value="SBP_bac_3"/>
    <property type="match status" value="1"/>
</dbReference>
<evidence type="ECO:0000256" key="6">
    <source>
        <dbReference type="ARBA" id="ARBA00022729"/>
    </source>
</evidence>
<feature type="domain" description="Solute-binding protein family 3/N-terminal" evidence="10">
    <location>
        <begin position="476"/>
        <end position="699"/>
    </location>
</feature>
<dbReference type="InterPro" id="IPR001638">
    <property type="entry name" value="Solute-binding_3/MltF_N"/>
</dbReference>
<comment type="caution">
    <text evidence="12">The sequence shown here is derived from an EMBL/GenBank/DDBJ whole genome shotgun (WGS) entry which is preliminary data.</text>
</comment>
<evidence type="ECO:0000256" key="7">
    <source>
        <dbReference type="ARBA" id="ARBA00022989"/>
    </source>
</evidence>
<dbReference type="InterPro" id="IPR001991">
    <property type="entry name" value="Na-dicarboxylate_symporter"/>
</dbReference>
<keyword evidence="5 9" id="KW-0812">Transmembrane</keyword>
<dbReference type="Gene3D" id="1.10.3860.10">
    <property type="entry name" value="Sodium:dicarboxylate symporter"/>
    <property type="match status" value="1"/>
</dbReference>
<dbReference type="SUPFAM" id="SSF53850">
    <property type="entry name" value="Periplasmic binding protein-like II"/>
    <property type="match status" value="1"/>
</dbReference>
<dbReference type="GO" id="GO:0030313">
    <property type="term" value="C:cell envelope"/>
    <property type="evidence" value="ECO:0007669"/>
    <property type="project" value="UniProtKB-SubCell"/>
</dbReference>
<comment type="similarity">
    <text evidence="3">Belongs to the bacterial solute-binding protein 3 family.</text>
</comment>
<dbReference type="PROSITE" id="PS01039">
    <property type="entry name" value="SBP_BACTERIAL_3"/>
    <property type="match status" value="1"/>
</dbReference>
<feature type="transmembrane region" description="Helical" evidence="9">
    <location>
        <begin position="39"/>
        <end position="64"/>
    </location>
</feature>
<dbReference type="EMBL" id="VOLQ01000002">
    <property type="protein sequence ID" value="TWX71488.1"/>
    <property type="molecule type" value="Genomic_DNA"/>
</dbReference>
<evidence type="ECO:0000256" key="4">
    <source>
        <dbReference type="ARBA" id="ARBA00022448"/>
    </source>
</evidence>
<keyword evidence="8 9" id="KW-0472">Membrane</keyword>
<evidence type="ECO:0000313" key="13">
    <source>
        <dbReference type="Proteomes" id="UP000321525"/>
    </source>
</evidence>
<evidence type="ECO:0000256" key="3">
    <source>
        <dbReference type="ARBA" id="ARBA00010333"/>
    </source>
</evidence>
<feature type="transmembrane region" description="Helical" evidence="9">
    <location>
        <begin position="401"/>
        <end position="423"/>
    </location>
</feature>
<proteinExistence type="inferred from homology"/>
<keyword evidence="6" id="KW-0732">Signal</keyword>
<feature type="transmembrane region" description="Helical" evidence="9">
    <location>
        <begin position="172"/>
        <end position="194"/>
    </location>
</feature>
<evidence type="ECO:0000313" key="11">
    <source>
        <dbReference type="EMBL" id="TWX62577.1"/>
    </source>
</evidence>
<evidence type="ECO:0000256" key="1">
    <source>
        <dbReference type="ARBA" id="ARBA00004141"/>
    </source>
</evidence>
<dbReference type="EMBL" id="VOLR01000002">
    <property type="protein sequence ID" value="TWX62577.1"/>
    <property type="molecule type" value="Genomic_DNA"/>
</dbReference>
<dbReference type="Gene3D" id="3.40.190.10">
    <property type="entry name" value="Periplasmic binding protein-like II"/>
    <property type="match status" value="2"/>
</dbReference>
<comment type="subcellular location">
    <subcellularLocation>
        <location evidence="2">Cell envelope</location>
    </subcellularLocation>
    <subcellularLocation>
        <location evidence="1">Membrane</location>
        <topology evidence="1">Multi-pass membrane protein</topology>
    </subcellularLocation>
</comment>
<protein>
    <submittedName>
        <fullName evidence="12">Cation:dicarboxylase symporter family transporter</fullName>
    </submittedName>
</protein>
<accession>A0A5C6QSD4</accession>
<dbReference type="Pfam" id="PF00375">
    <property type="entry name" value="SDF"/>
    <property type="match status" value="1"/>
</dbReference>
<gene>
    <name evidence="11" type="ORF">ESZ26_01725</name>
    <name evidence="12" type="ORF">ESZ27_01335</name>
</gene>
<keyword evidence="13" id="KW-1185">Reference proteome</keyword>
<feature type="transmembrane region" description="Helical" evidence="9">
    <location>
        <begin position="206"/>
        <end position="236"/>
    </location>
</feature>
<keyword evidence="4" id="KW-0813">Transport</keyword>
<evidence type="ECO:0000313" key="14">
    <source>
        <dbReference type="Proteomes" id="UP000321917"/>
    </source>
</evidence>
<dbReference type="Proteomes" id="UP000321525">
    <property type="component" value="Unassembled WGS sequence"/>
</dbReference>
<reference evidence="12 14" key="1">
    <citation type="submission" date="2019-07" db="EMBL/GenBank/DDBJ databases">
        <title>Genomes of sea-ice associated Colwellia species.</title>
        <authorList>
            <person name="Bowman J.P."/>
        </authorList>
    </citation>
    <scope>NUCLEOTIDE SEQUENCE [LARGE SCALE GENOMIC DNA]</scope>
    <source>
        <strain evidence="11 13">ACAM 607</strain>
        <strain evidence="12 14">IC036</strain>
    </source>
</reference>
<feature type="transmembrane region" description="Helical" evidence="9">
    <location>
        <begin position="287"/>
        <end position="312"/>
    </location>
</feature>
<evidence type="ECO:0000259" key="10">
    <source>
        <dbReference type="SMART" id="SM00062"/>
    </source>
</evidence>
<feature type="transmembrane region" description="Helical" evidence="9">
    <location>
        <begin position="248"/>
        <end position="267"/>
    </location>
</feature>
<evidence type="ECO:0000256" key="5">
    <source>
        <dbReference type="ARBA" id="ARBA00022692"/>
    </source>
</evidence>
<dbReference type="OrthoDB" id="9791339at2"/>
<dbReference type="SUPFAM" id="SSF118215">
    <property type="entry name" value="Proton glutamate symport protein"/>
    <property type="match status" value="1"/>
</dbReference>
<dbReference type="PANTHER" id="PTHR35936:SF19">
    <property type="entry name" value="AMINO-ACID-BINDING PROTEIN YXEM-RELATED"/>
    <property type="match status" value="1"/>
</dbReference>
<keyword evidence="7 9" id="KW-1133">Transmembrane helix</keyword>